<dbReference type="Gene3D" id="3.10.129.10">
    <property type="entry name" value="Hotdog Thioesterase"/>
    <property type="match status" value="1"/>
</dbReference>
<dbReference type="PANTHER" id="PTHR21660:SF1">
    <property type="entry name" value="ACYL-COENZYME A THIOESTERASE 13"/>
    <property type="match status" value="1"/>
</dbReference>
<dbReference type="NCBIfam" id="TIGR00369">
    <property type="entry name" value="unchar_dom_1"/>
    <property type="match status" value="1"/>
</dbReference>
<comment type="similarity">
    <text evidence="1">Belongs to the thioesterase PaaI family.</text>
</comment>
<dbReference type="PANTHER" id="PTHR21660">
    <property type="entry name" value="THIOESTERASE SUPERFAMILY MEMBER-RELATED"/>
    <property type="match status" value="1"/>
</dbReference>
<dbReference type="RefSeq" id="WP_243140229.1">
    <property type="nucleotide sequence ID" value="NZ_CP046457.1"/>
</dbReference>
<protein>
    <recommendedName>
        <fullName evidence="3">Thioesterase domain-containing protein</fullName>
    </recommendedName>
</protein>
<organism evidence="4 5">
    <name type="scientific">Candidatus Syntrophocurvum alkaliphilum</name>
    <dbReference type="NCBI Taxonomy" id="2293317"/>
    <lineage>
        <taxon>Bacteria</taxon>
        <taxon>Bacillati</taxon>
        <taxon>Bacillota</taxon>
        <taxon>Clostridia</taxon>
        <taxon>Eubacteriales</taxon>
        <taxon>Syntrophomonadaceae</taxon>
        <taxon>Candidatus Syntrophocurvum</taxon>
    </lineage>
</organism>
<dbReference type="Pfam" id="PF03061">
    <property type="entry name" value="4HBT"/>
    <property type="match status" value="1"/>
</dbReference>
<dbReference type="InterPro" id="IPR003736">
    <property type="entry name" value="PAAI_dom"/>
</dbReference>
<accession>A0A6I6DI74</accession>
<dbReference type="InterPro" id="IPR029069">
    <property type="entry name" value="HotDog_dom_sf"/>
</dbReference>
<keyword evidence="5" id="KW-1185">Reference proteome</keyword>
<evidence type="ECO:0000259" key="3">
    <source>
        <dbReference type="Pfam" id="PF03061"/>
    </source>
</evidence>
<evidence type="ECO:0000256" key="1">
    <source>
        <dbReference type="ARBA" id="ARBA00008324"/>
    </source>
</evidence>
<dbReference type="EMBL" id="CP046457">
    <property type="protein sequence ID" value="QGT99249.1"/>
    <property type="molecule type" value="Genomic_DNA"/>
</dbReference>
<dbReference type="AlphaFoldDB" id="A0A6I6DI74"/>
<proteinExistence type="inferred from homology"/>
<feature type="domain" description="Thioesterase" evidence="3">
    <location>
        <begin position="56"/>
        <end position="125"/>
    </location>
</feature>
<dbReference type="KEGG" id="salq:SYNTR_0656"/>
<name>A0A6I6DI74_9FIRM</name>
<dbReference type="InterPro" id="IPR039298">
    <property type="entry name" value="ACOT13"/>
</dbReference>
<reference evidence="5" key="1">
    <citation type="journal article" date="2019" name="Microbiology">
        <title>Complete Genome Sequence of an Uncultured Bacterium of the Candidate Phylum Bipolaricaulota.</title>
        <authorList>
            <person name="Kadnikov V.V."/>
            <person name="Mardanov A.V."/>
            <person name="Beletsky A.V."/>
            <person name="Frank Y.A."/>
            <person name="Karnachuk O.V."/>
            <person name="Ravin N.V."/>
        </authorList>
    </citation>
    <scope>NUCLEOTIDE SEQUENCE [LARGE SCALE GENOMIC DNA]</scope>
</reference>
<dbReference type="CDD" id="cd03443">
    <property type="entry name" value="PaaI_thioesterase"/>
    <property type="match status" value="1"/>
</dbReference>
<keyword evidence="2" id="KW-0378">Hydrolase</keyword>
<dbReference type="Proteomes" id="UP000426444">
    <property type="component" value="Chromosome"/>
</dbReference>
<dbReference type="SUPFAM" id="SSF54637">
    <property type="entry name" value="Thioesterase/thiol ester dehydrase-isomerase"/>
    <property type="match status" value="1"/>
</dbReference>
<evidence type="ECO:0000313" key="4">
    <source>
        <dbReference type="EMBL" id="QGT99249.1"/>
    </source>
</evidence>
<gene>
    <name evidence="4" type="ORF">SYNTR_0656</name>
</gene>
<dbReference type="GO" id="GO:0047617">
    <property type="term" value="F:fatty acyl-CoA hydrolase activity"/>
    <property type="evidence" value="ECO:0007669"/>
    <property type="project" value="InterPro"/>
</dbReference>
<sequence>MSKQYESISEQLYKHIKESIDATPYYRTLGMYLKTIYSGYAEIAVQTKQDHTNPIGMIHGGLIMSIADAAMGNSIRSLGIKAVTVDMSTSFLDGAKINDEIIAVGKVIKTGNKLYFSEAFVYANDKVISHNKGTFYKLGEIDL</sequence>
<dbReference type="InterPro" id="IPR006683">
    <property type="entry name" value="Thioestr_dom"/>
</dbReference>
<evidence type="ECO:0000313" key="5">
    <source>
        <dbReference type="Proteomes" id="UP000426444"/>
    </source>
</evidence>
<evidence type="ECO:0000256" key="2">
    <source>
        <dbReference type="ARBA" id="ARBA00022801"/>
    </source>
</evidence>